<dbReference type="Pfam" id="PF12840">
    <property type="entry name" value="HTH_20"/>
    <property type="match status" value="1"/>
</dbReference>
<accession>A0ABW7ZW90</accession>
<evidence type="ECO:0000256" key="1">
    <source>
        <dbReference type="ARBA" id="ARBA00023015"/>
    </source>
</evidence>
<keyword evidence="6" id="KW-1185">Reference proteome</keyword>
<reference evidence="5 6" key="1">
    <citation type="submission" date="2024-10" db="EMBL/GenBank/DDBJ databases">
        <title>The Natural Products Discovery Center: Release of the First 8490 Sequenced Strains for Exploring Actinobacteria Biosynthetic Diversity.</title>
        <authorList>
            <person name="Kalkreuter E."/>
            <person name="Kautsar S.A."/>
            <person name="Yang D."/>
            <person name="Bader C.D."/>
            <person name="Teijaro C.N."/>
            <person name="Fluegel L."/>
            <person name="Davis C.M."/>
            <person name="Simpson J.R."/>
            <person name="Lauterbach L."/>
            <person name="Steele A.D."/>
            <person name="Gui C."/>
            <person name="Meng S."/>
            <person name="Li G."/>
            <person name="Viehrig K."/>
            <person name="Ye F."/>
            <person name="Su P."/>
            <person name="Kiefer A.F."/>
            <person name="Nichols A."/>
            <person name="Cepeda A.J."/>
            <person name="Yan W."/>
            <person name="Fan B."/>
            <person name="Jiang Y."/>
            <person name="Adhikari A."/>
            <person name="Zheng C.-J."/>
            <person name="Schuster L."/>
            <person name="Cowan T.M."/>
            <person name="Smanski M.J."/>
            <person name="Chevrette M.G."/>
            <person name="De Carvalho L.P.S."/>
            <person name="Shen B."/>
        </authorList>
    </citation>
    <scope>NUCLEOTIDE SEQUENCE [LARGE SCALE GENOMIC DNA]</scope>
    <source>
        <strain evidence="5 6">NPDC049503</strain>
    </source>
</reference>
<evidence type="ECO:0000313" key="5">
    <source>
        <dbReference type="EMBL" id="MFI7438418.1"/>
    </source>
</evidence>
<dbReference type="InterPro" id="IPR051011">
    <property type="entry name" value="Metal_resp_trans_reg"/>
</dbReference>
<feature type="domain" description="HTH arsR-type" evidence="4">
    <location>
        <begin position="245"/>
        <end position="316"/>
    </location>
</feature>
<evidence type="ECO:0000256" key="3">
    <source>
        <dbReference type="ARBA" id="ARBA00023163"/>
    </source>
</evidence>
<dbReference type="InterPro" id="IPR036390">
    <property type="entry name" value="WH_DNA-bd_sf"/>
</dbReference>
<gene>
    <name evidence="5" type="ORF">ACIBP5_00460</name>
</gene>
<dbReference type="InterPro" id="IPR036388">
    <property type="entry name" value="WH-like_DNA-bd_sf"/>
</dbReference>
<name>A0ABW7ZW90_9ACTN</name>
<dbReference type="PANTHER" id="PTHR43132:SF8">
    <property type="entry name" value="HTH-TYPE TRANSCRIPTIONAL REGULATOR KMTR"/>
    <property type="match status" value="1"/>
</dbReference>
<dbReference type="Gene3D" id="1.10.10.10">
    <property type="entry name" value="Winged helix-like DNA-binding domain superfamily/Winged helix DNA-binding domain"/>
    <property type="match status" value="1"/>
</dbReference>
<evidence type="ECO:0000256" key="2">
    <source>
        <dbReference type="ARBA" id="ARBA00023125"/>
    </source>
</evidence>
<dbReference type="SMART" id="SM00418">
    <property type="entry name" value="HTH_ARSR"/>
    <property type="match status" value="1"/>
</dbReference>
<dbReference type="EMBL" id="JBITMB010000001">
    <property type="protein sequence ID" value="MFI7438418.1"/>
    <property type="molecule type" value="Genomic_DNA"/>
</dbReference>
<keyword evidence="2" id="KW-0238">DNA-binding</keyword>
<comment type="caution">
    <text evidence="5">The sequence shown here is derived from an EMBL/GenBank/DDBJ whole genome shotgun (WGS) entry which is preliminary data.</text>
</comment>
<organism evidence="5 6">
    <name type="scientific">Nonomuraea indica</name>
    <dbReference type="NCBI Taxonomy" id="1581193"/>
    <lineage>
        <taxon>Bacteria</taxon>
        <taxon>Bacillati</taxon>
        <taxon>Actinomycetota</taxon>
        <taxon>Actinomycetes</taxon>
        <taxon>Streptosporangiales</taxon>
        <taxon>Streptosporangiaceae</taxon>
        <taxon>Nonomuraea</taxon>
    </lineage>
</organism>
<protein>
    <submittedName>
        <fullName evidence="5">Helix-turn-helix domain-containing protein</fullName>
    </submittedName>
</protein>
<dbReference type="SUPFAM" id="SSF46785">
    <property type="entry name" value="Winged helix' DNA-binding domain"/>
    <property type="match status" value="1"/>
</dbReference>
<proteinExistence type="predicted"/>
<dbReference type="Proteomes" id="UP001612928">
    <property type="component" value="Unassembled WGS sequence"/>
</dbReference>
<keyword evidence="3" id="KW-0804">Transcription</keyword>
<dbReference type="InterPro" id="IPR001845">
    <property type="entry name" value="HTH_ArsR_DNA-bd_dom"/>
</dbReference>
<evidence type="ECO:0000259" key="4">
    <source>
        <dbReference type="SMART" id="SM00418"/>
    </source>
</evidence>
<keyword evidence="1" id="KW-0805">Transcription regulation</keyword>
<dbReference type="PANTHER" id="PTHR43132">
    <property type="entry name" value="ARSENICAL RESISTANCE OPERON REPRESSOR ARSR-RELATED"/>
    <property type="match status" value="1"/>
</dbReference>
<dbReference type="InterPro" id="IPR011991">
    <property type="entry name" value="ArsR-like_HTH"/>
</dbReference>
<sequence length="324" mass="34454">MISMHFSDADLRQITFAPAPNALLETVLSVRLLHGAPAGGVWSRPGVRRLHRQMRGSLAQRAGVLAPLVAPKSFVPAFLVQPDAGDFAAGVELASQTPSSYLAADLSLLSPGQRAGRWARELAEGAPGARRTLAGDLHRYFTSSVEPLWPRIQAEAAADRSLRTETLLRGGIDALLATLHPDCRWQPPTLRIPVDGDHDIPLRGHGLLLIPSYFAPRPMVMYRPDAATVLVHPIVATDRSTEPGNVLGPLLGRTRAAVLSTLRDPATTTAVAERVGISLGSASQHTTVLRNAGLVATTRVGGAVRHTLTPLGQALLHSGPSLRP</sequence>
<dbReference type="RefSeq" id="WP_397017966.1">
    <property type="nucleotide sequence ID" value="NZ_JBITMB010000001.1"/>
</dbReference>
<evidence type="ECO:0000313" key="6">
    <source>
        <dbReference type="Proteomes" id="UP001612928"/>
    </source>
</evidence>
<dbReference type="CDD" id="cd00090">
    <property type="entry name" value="HTH_ARSR"/>
    <property type="match status" value="1"/>
</dbReference>